<keyword evidence="1 4" id="KW-0378">Hydrolase</keyword>
<dbReference type="AlphaFoldDB" id="A0A7L5BVV6"/>
<dbReference type="PRINTS" id="PR00412">
    <property type="entry name" value="EPOXHYDRLASE"/>
</dbReference>
<dbReference type="PANTHER" id="PTHR43798:SF31">
    <property type="entry name" value="AB HYDROLASE SUPERFAMILY PROTEIN YCLE"/>
    <property type="match status" value="1"/>
</dbReference>
<dbReference type="PRINTS" id="PR00111">
    <property type="entry name" value="ABHYDROLASE"/>
</dbReference>
<dbReference type="PROSITE" id="PS51257">
    <property type="entry name" value="PROKAR_LIPOPROTEIN"/>
    <property type="match status" value="1"/>
</dbReference>
<accession>A0A7L5BVV6</accession>
<gene>
    <name evidence="4" type="ORF">G5B40_00245</name>
</gene>
<evidence type="ECO:0000259" key="3">
    <source>
        <dbReference type="Pfam" id="PF00561"/>
    </source>
</evidence>
<evidence type="ECO:0000313" key="4">
    <source>
        <dbReference type="EMBL" id="QIE54004.1"/>
    </source>
</evidence>
<reference evidence="4 5" key="1">
    <citation type="submission" date="2020-02" db="EMBL/GenBank/DDBJ databases">
        <title>complete genome sequence of Rhodobacteraceae bacterium.</title>
        <authorList>
            <person name="Park J."/>
            <person name="Kim Y.-S."/>
            <person name="Kim K.-H."/>
        </authorList>
    </citation>
    <scope>NUCLEOTIDE SEQUENCE [LARGE SCALE GENOMIC DNA]</scope>
    <source>
        <strain evidence="4 5">RR4-56</strain>
    </source>
</reference>
<sequence length="315" mass="33341">MMIRRGFILGAGAGLAAACAPAREPVVSATAAEAAYPPLGRLYGPDGRRVHATDDGRGDGAPVILIHGASGNVRDWTFDITRRLSTHRRVIAMDRPGFGYSEREGTEGAWRPEAQAAQLREAAREMGAERPVLVGHSWGASVALAWALDAPDDVSGVVSVSGVTMPWGGIAPIFDALGFGPLIAAAYNRRITRTAETGGVERFIARAFQPQDPPKGYLDYVGAPLALREKTLAANGQDLANTNRGVAALAARYGELKVPAEIMHGDADWLLDIEQHGVAFAAAAPNARLTPLPGIGHMAHHAREDVLSELIERVA</sequence>
<organism evidence="4 5">
    <name type="scientific">Pikeienuella piscinae</name>
    <dbReference type="NCBI Taxonomy" id="2748098"/>
    <lineage>
        <taxon>Bacteria</taxon>
        <taxon>Pseudomonadati</taxon>
        <taxon>Pseudomonadota</taxon>
        <taxon>Alphaproteobacteria</taxon>
        <taxon>Rhodobacterales</taxon>
        <taxon>Paracoccaceae</taxon>
        <taxon>Pikeienuella</taxon>
    </lineage>
</organism>
<evidence type="ECO:0000256" key="2">
    <source>
        <dbReference type="SAM" id="SignalP"/>
    </source>
</evidence>
<dbReference type="SUPFAM" id="SSF53474">
    <property type="entry name" value="alpha/beta-Hydrolases"/>
    <property type="match status" value="1"/>
</dbReference>
<dbReference type="Pfam" id="PF00561">
    <property type="entry name" value="Abhydrolase_1"/>
    <property type="match status" value="1"/>
</dbReference>
<dbReference type="GO" id="GO:0016787">
    <property type="term" value="F:hydrolase activity"/>
    <property type="evidence" value="ECO:0007669"/>
    <property type="project" value="UniProtKB-KW"/>
</dbReference>
<dbReference type="Gene3D" id="3.40.50.1820">
    <property type="entry name" value="alpha/beta hydrolase"/>
    <property type="match status" value="1"/>
</dbReference>
<dbReference type="KEGG" id="hdh:G5B40_00245"/>
<dbReference type="RefSeq" id="WP_165093596.1">
    <property type="nucleotide sequence ID" value="NZ_CP049056.1"/>
</dbReference>
<feature type="signal peptide" evidence="2">
    <location>
        <begin position="1"/>
        <end position="22"/>
    </location>
</feature>
<dbReference type="PANTHER" id="PTHR43798">
    <property type="entry name" value="MONOACYLGLYCEROL LIPASE"/>
    <property type="match status" value="1"/>
</dbReference>
<dbReference type="InterPro" id="IPR029058">
    <property type="entry name" value="AB_hydrolase_fold"/>
</dbReference>
<evidence type="ECO:0000256" key="1">
    <source>
        <dbReference type="ARBA" id="ARBA00022801"/>
    </source>
</evidence>
<keyword evidence="2" id="KW-0732">Signal</keyword>
<dbReference type="InterPro" id="IPR000073">
    <property type="entry name" value="AB_hydrolase_1"/>
</dbReference>
<dbReference type="InterPro" id="IPR006311">
    <property type="entry name" value="TAT_signal"/>
</dbReference>
<protein>
    <submittedName>
        <fullName evidence="4">Alpha/beta hydrolase</fullName>
    </submittedName>
</protein>
<proteinExistence type="predicted"/>
<dbReference type="PROSITE" id="PS51318">
    <property type="entry name" value="TAT"/>
    <property type="match status" value="1"/>
</dbReference>
<dbReference type="GO" id="GO:0016020">
    <property type="term" value="C:membrane"/>
    <property type="evidence" value="ECO:0007669"/>
    <property type="project" value="TreeGrafter"/>
</dbReference>
<evidence type="ECO:0000313" key="5">
    <source>
        <dbReference type="Proteomes" id="UP000503336"/>
    </source>
</evidence>
<feature type="chain" id="PRO_5029853429" evidence="2">
    <location>
        <begin position="23"/>
        <end position="315"/>
    </location>
</feature>
<keyword evidence="5" id="KW-1185">Reference proteome</keyword>
<dbReference type="InterPro" id="IPR050266">
    <property type="entry name" value="AB_hydrolase_sf"/>
</dbReference>
<name>A0A7L5BVV6_9RHOB</name>
<dbReference type="EMBL" id="CP049056">
    <property type="protein sequence ID" value="QIE54004.1"/>
    <property type="molecule type" value="Genomic_DNA"/>
</dbReference>
<feature type="domain" description="AB hydrolase-1" evidence="3">
    <location>
        <begin position="62"/>
        <end position="300"/>
    </location>
</feature>
<dbReference type="Proteomes" id="UP000503336">
    <property type="component" value="Chromosome"/>
</dbReference>
<dbReference type="InterPro" id="IPR000639">
    <property type="entry name" value="Epox_hydrolase-like"/>
</dbReference>